<evidence type="ECO:0008006" key="4">
    <source>
        <dbReference type="Google" id="ProtNLM"/>
    </source>
</evidence>
<name>A0AAN9RJ61_PHACN</name>
<feature type="transmembrane region" description="Helical" evidence="1">
    <location>
        <begin position="20"/>
        <end position="40"/>
    </location>
</feature>
<evidence type="ECO:0000313" key="2">
    <source>
        <dbReference type="EMBL" id="KAK7368118.1"/>
    </source>
</evidence>
<accession>A0AAN9RJ61</accession>
<reference evidence="2 3" key="1">
    <citation type="submission" date="2024-01" db="EMBL/GenBank/DDBJ databases">
        <title>The genomes of 5 underutilized Papilionoideae crops provide insights into root nodulation and disease resistanc.</title>
        <authorList>
            <person name="Jiang F."/>
        </authorList>
    </citation>
    <scope>NUCLEOTIDE SEQUENCE [LARGE SCALE GENOMIC DNA]</scope>
    <source>
        <strain evidence="2">JINMINGXINNONG_FW02</strain>
        <tissue evidence="2">Leaves</tissue>
    </source>
</reference>
<dbReference type="Proteomes" id="UP001374584">
    <property type="component" value="Unassembled WGS sequence"/>
</dbReference>
<sequence>MTGAEEDPFQLCIFERRLLSSAQVLFTLFSLPPLSSLHFLFPNSQSIYRSSFFFFGYFHLLNVICYFSPFRFLFLGLVGYSVSRVVGL</sequence>
<evidence type="ECO:0000256" key="1">
    <source>
        <dbReference type="SAM" id="Phobius"/>
    </source>
</evidence>
<keyword evidence="1" id="KW-0812">Transmembrane</keyword>
<evidence type="ECO:0000313" key="3">
    <source>
        <dbReference type="Proteomes" id="UP001374584"/>
    </source>
</evidence>
<keyword evidence="3" id="KW-1185">Reference proteome</keyword>
<proteinExistence type="predicted"/>
<keyword evidence="1" id="KW-0472">Membrane</keyword>
<comment type="caution">
    <text evidence="2">The sequence shown here is derived from an EMBL/GenBank/DDBJ whole genome shotgun (WGS) entry which is preliminary data.</text>
</comment>
<gene>
    <name evidence="2" type="ORF">VNO80_10140</name>
</gene>
<organism evidence="2 3">
    <name type="scientific">Phaseolus coccineus</name>
    <name type="common">Scarlet runner bean</name>
    <name type="synonym">Phaseolus multiflorus</name>
    <dbReference type="NCBI Taxonomy" id="3886"/>
    <lineage>
        <taxon>Eukaryota</taxon>
        <taxon>Viridiplantae</taxon>
        <taxon>Streptophyta</taxon>
        <taxon>Embryophyta</taxon>
        <taxon>Tracheophyta</taxon>
        <taxon>Spermatophyta</taxon>
        <taxon>Magnoliopsida</taxon>
        <taxon>eudicotyledons</taxon>
        <taxon>Gunneridae</taxon>
        <taxon>Pentapetalae</taxon>
        <taxon>rosids</taxon>
        <taxon>fabids</taxon>
        <taxon>Fabales</taxon>
        <taxon>Fabaceae</taxon>
        <taxon>Papilionoideae</taxon>
        <taxon>50 kb inversion clade</taxon>
        <taxon>NPAAA clade</taxon>
        <taxon>indigoferoid/millettioid clade</taxon>
        <taxon>Phaseoleae</taxon>
        <taxon>Phaseolus</taxon>
    </lineage>
</organism>
<dbReference type="EMBL" id="JAYMYR010000004">
    <property type="protein sequence ID" value="KAK7368118.1"/>
    <property type="molecule type" value="Genomic_DNA"/>
</dbReference>
<protein>
    <recommendedName>
        <fullName evidence="4">Transmembrane protein</fullName>
    </recommendedName>
</protein>
<dbReference type="AlphaFoldDB" id="A0AAN9RJ61"/>
<keyword evidence="1" id="KW-1133">Transmembrane helix</keyword>
<feature type="transmembrane region" description="Helical" evidence="1">
    <location>
        <begin position="52"/>
        <end position="74"/>
    </location>
</feature>